<evidence type="ECO:0000313" key="1">
    <source>
        <dbReference type="EMBL" id="VDN99712.1"/>
    </source>
</evidence>
<name>A0A0R3T9W7_RODNA</name>
<sequence length="99" mass="11730">MGCGFEFAGCVKFYDDEFKFSRPCKNNTYDPYTGNFKCRVRTGEECFQLCQQEGCFEWSFISFMASTDRIVRDNHRCQCNPGTSICFYTYIPYYNRDDD</sequence>
<reference evidence="3" key="1">
    <citation type="submission" date="2017-02" db="UniProtKB">
        <authorList>
            <consortium name="WormBaseParasite"/>
        </authorList>
    </citation>
    <scope>IDENTIFICATION</scope>
</reference>
<dbReference type="Proteomes" id="UP000278807">
    <property type="component" value="Unassembled WGS sequence"/>
</dbReference>
<gene>
    <name evidence="1" type="ORF">HNAJ_LOCUS3853</name>
</gene>
<evidence type="ECO:0000313" key="2">
    <source>
        <dbReference type="Proteomes" id="UP000278807"/>
    </source>
</evidence>
<evidence type="ECO:0000313" key="3">
    <source>
        <dbReference type="WBParaSite" id="HNAJ_0000385601-mRNA-1"/>
    </source>
</evidence>
<dbReference type="OrthoDB" id="6222109at2759"/>
<dbReference type="AlphaFoldDB" id="A0A0R3T9W7"/>
<dbReference type="EMBL" id="UZAE01002408">
    <property type="protein sequence ID" value="VDN99712.1"/>
    <property type="molecule type" value="Genomic_DNA"/>
</dbReference>
<organism evidence="3">
    <name type="scientific">Rodentolepis nana</name>
    <name type="common">Dwarf tapeworm</name>
    <name type="synonym">Hymenolepis nana</name>
    <dbReference type="NCBI Taxonomy" id="102285"/>
    <lineage>
        <taxon>Eukaryota</taxon>
        <taxon>Metazoa</taxon>
        <taxon>Spiralia</taxon>
        <taxon>Lophotrochozoa</taxon>
        <taxon>Platyhelminthes</taxon>
        <taxon>Cestoda</taxon>
        <taxon>Eucestoda</taxon>
        <taxon>Cyclophyllidea</taxon>
        <taxon>Hymenolepididae</taxon>
        <taxon>Rodentolepis</taxon>
    </lineage>
</organism>
<protein>
    <submittedName>
        <fullName evidence="3">Apple domain-containing protein</fullName>
    </submittedName>
</protein>
<proteinExistence type="predicted"/>
<dbReference type="WBParaSite" id="HNAJ_0000385601-mRNA-1">
    <property type="protein sequence ID" value="HNAJ_0000385601-mRNA-1"/>
    <property type="gene ID" value="HNAJ_0000385601"/>
</dbReference>
<reference evidence="1 2" key="2">
    <citation type="submission" date="2018-11" db="EMBL/GenBank/DDBJ databases">
        <authorList>
            <consortium name="Pathogen Informatics"/>
        </authorList>
    </citation>
    <scope>NUCLEOTIDE SEQUENCE [LARGE SCALE GENOMIC DNA]</scope>
</reference>
<accession>A0A0R3T9W7</accession>
<keyword evidence="2" id="KW-1185">Reference proteome</keyword>